<keyword evidence="1" id="KW-1133">Transmembrane helix</keyword>
<organism evidence="2 3">
    <name type="scientific">Pyrococcus furiosus (strain ATCC 43587 / DSM 3638 / JCM 8422 / Vc1)</name>
    <dbReference type="NCBI Taxonomy" id="186497"/>
    <lineage>
        <taxon>Archaea</taxon>
        <taxon>Methanobacteriati</taxon>
        <taxon>Methanobacteriota</taxon>
        <taxon>Thermococci</taxon>
        <taxon>Thermococcales</taxon>
        <taxon>Thermococcaceae</taxon>
        <taxon>Pyrococcus</taxon>
    </lineage>
</organism>
<dbReference type="AlphaFoldDB" id="A0A5C0XQC0"/>
<dbReference type="GeneID" id="13301672"/>
<proteinExistence type="predicted"/>
<accession>A0A5C0XQC0</accession>
<protein>
    <submittedName>
        <fullName evidence="2">Uncharacterized protein</fullName>
    </submittedName>
</protein>
<reference evidence="2 3" key="1">
    <citation type="submission" date="2017-08" db="EMBL/GenBank/DDBJ databases">
        <title>Resequencing and Reannotation of the genome of Pyrococcus furiosus type strain DSM3638.</title>
        <authorList>
            <person name="Reichelt R.M."/>
            <person name="Bunk B."/>
        </authorList>
    </citation>
    <scope>NUCLEOTIDE SEQUENCE [LARGE SCALE GENOMIC DNA]</scope>
    <source>
        <strain evidence="2 3">DSM 3638</strain>
    </source>
</reference>
<feature type="transmembrane region" description="Helical" evidence="1">
    <location>
        <begin position="45"/>
        <end position="71"/>
    </location>
</feature>
<dbReference type="RefSeq" id="WP_011012201.1">
    <property type="nucleotide sequence ID" value="NC_003413.1"/>
</dbReference>
<evidence type="ECO:0000256" key="1">
    <source>
        <dbReference type="SAM" id="Phobius"/>
    </source>
</evidence>
<feature type="transmembrane region" description="Helical" evidence="1">
    <location>
        <begin position="83"/>
        <end position="105"/>
    </location>
</feature>
<evidence type="ECO:0000313" key="2">
    <source>
        <dbReference type="EMBL" id="QEK78725.1"/>
    </source>
</evidence>
<gene>
    <name evidence="2" type="ORF">PFDSM3638_05345</name>
</gene>
<evidence type="ECO:0000313" key="3">
    <source>
        <dbReference type="Proteomes" id="UP000324354"/>
    </source>
</evidence>
<keyword evidence="1" id="KW-0812">Transmembrane</keyword>
<dbReference type="EMBL" id="CP023154">
    <property type="protein sequence ID" value="QEK78725.1"/>
    <property type="molecule type" value="Genomic_DNA"/>
</dbReference>
<dbReference type="Proteomes" id="UP000324354">
    <property type="component" value="Chromosome"/>
</dbReference>
<name>A0A5C0XQC0_PYRFU</name>
<keyword evidence="1" id="KW-0472">Membrane</keyword>
<dbReference type="OrthoDB" id="86281at2157"/>
<sequence>MNLSEYPFIAPADFFVILLSTIMYYEFLKTGFEVFTYKRPRKFILFALSVGATLVTLFGNILAAMAFTFFTVLAYKKLEIKEAILITLVAEFGFMIAFISLYFIFTTLGTIFGIEGLELNLDWDELIHYAMHS</sequence>
<dbReference type="GeneID" id="41712875"/>